<protein>
    <submittedName>
        <fullName evidence="1">Uncharacterized protein</fullName>
    </submittedName>
</protein>
<proteinExistence type="predicted"/>
<accession>A0A0C9U7Y5</accession>
<evidence type="ECO:0000313" key="1">
    <source>
        <dbReference type="EMBL" id="KIJ39128.1"/>
    </source>
</evidence>
<organism evidence="1 2">
    <name type="scientific">Sphaerobolus stellatus (strain SS14)</name>
    <dbReference type="NCBI Taxonomy" id="990650"/>
    <lineage>
        <taxon>Eukaryota</taxon>
        <taxon>Fungi</taxon>
        <taxon>Dikarya</taxon>
        <taxon>Basidiomycota</taxon>
        <taxon>Agaricomycotina</taxon>
        <taxon>Agaricomycetes</taxon>
        <taxon>Phallomycetidae</taxon>
        <taxon>Geastrales</taxon>
        <taxon>Sphaerobolaceae</taxon>
        <taxon>Sphaerobolus</taxon>
    </lineage>
</organism>
<dbReference type="Proteomes" id="UP000054279">
    <property type="component" value="Unassembled WGS sequence"/>
</dbReference>
<dbReference type="EMBL" id="KN837154">
    <property type="protein sequence ID" value="KIJ39128.1"/>
    <property type="molecule type" value="Genomic_DNA"/>
</dbReference>
<name>A0A0C9U7Y5_SPHS4</name>
<dbReference type="HOGENOM" id="CLU_2943319_0_0_1"/>
<dbReference type="AlphaFoldDB" id="A0A0C9U7Y5"/>
<evidence type="ECO:0000313" key="2">
    <source>
        <dbReference type="Proteomes" id="UP000054279"/>
    </source>
</evidence>
<gene>
    <name evidence="1" type="ORF">M422DRAFT_258007</name>
</gene>
<keyword evidence="2" id="KW-1185">Reference proteome</keyword>
<reference evidence="1 2" key="1">
    <citation type="submission" date="2014-06" db="EMBL/GenBank/DDBJ databases">
        <title>Evolutionary Origins and Diversification of the Mycorrhizal Mutualists.</title>
        <authorList>
            <consortium name="DOE Joint Genome Institute"/>
            <consortium name="Mycorrhizal Genomics Consortium"/>
            <person name="Kohler A."/>
            <person name="Kuo A."/>
            <person name="Nagy L.G."/>
            <person name="Floudas D."/>
            <person name="Copeland A."/>
            <person name="Barry K.W."/>
            <person name="Cichocki N."/>
            <person name="Veneault-Fourrey C."/>
            <person name="LaButti K."/>
            <person name="Lindquist E.A."/>
            <person name="Lipzen A."/>
            <person name="Lundell T."/>
            <person name="Morin E."/>
            <person name="Murat C."/>
            <person name="Riley R."/>
            <person name="Ohm R."/>
            <person name="Sun H."/>
            <person name="Tunlid A."/>
            <person name="Henrissat B."/>
            <person name="Grigoriev I.V."/>
            <person name="Hibbett D.S."/>
            <person name="Martin F."/>
        </authorList>
    </citation>
    <scope>NUCLEOTIDE SEQUENCE [LARGE SCALE GENOMIC DNA]</scope>
    <source>
        <strain evidence="1 2">SS14</strain>
    </source>
</reference>
<sequence length="60" mass="7044">MSLLDEKGADQSSSFSYLARPRYLQKILTEEKQRLYPKGFDLAGLNDIYENRELKLHHES</sequence>